<dbReference type="SUPFAM" id="SSF52833">
    <property type="entry name" value="Thioredoxin-like"/>
    <property type="match status" value="1"/>
</dbReference>
<evidence type="ECO:0000256" key="3">
    <source>
        <dbReference type="SAM" id="SignalP"/>
    </source>
</evidence>
<dbReference type="InterPro" id="IPR036249">
    <property type="entry name" value="Thioredoxin-like_sf"/>
</dbReference>
<gene>
    <name evidence="5" type="ORF">ACOF00016_LOCUS5184</name>
</gene>
<dbReference type="GO" id="GO:0005783">
    <property type="term" value="C:endoplasmic reticulum"/>
    <property type="evidence" value="ECO:0007669"/>
    <property type="project" value="TreeGrafter"/>
</dbReference>
<evidence type="ECO:0000313" key="5">
    <source>
        <dbReference type="EMBL" id="CAE0407357.1"/>
    </source>
</evidence>
<keyword evidence="2 3" id="KW-0732">Signal</keyword>
<dbReference type="Gene3D" id="3.40.30.10">
    <property type="entry name" value="Glutaredoxin"/>
    <property type="match status" value="1"/>
</dbReference>
<organism evidence="5">
    <name type="scientific">Amphora coffeiformis</name>
    <dbReference type="NCBI Taxonomy" id="265554"/>
    <lineage>
        <taxon>Eukaryota</taxon>
        <taxon>Sar</taxon>
        <taxon>Stramenopiles</taxon>
        <taxon>Ochrophyta</taxon>
        <taxon>Bacillariophyta</taxon>
        <taxon>Bacillariophyceae</taxon>
        <taxon>Bacillariophycidae</taxon>
        <taxon>Thalassiophysales</taxon>
        <taxon>Catenulaceae</taxon>
        <taxon>Amphora</taxon>
    </lineage>
</organism>
<protein>
    <recommendedName>
        <fullName evidence="4">Thioredoxin domain-containing protein</fullName>
    </recommendedName>
</protein>
<evidence type="ECO:0000256" key="1">
    <source>
        <dbReference type="ARBA" id="ARBA00006347"/>
    </source>
</evidence>
<accession>A0A7S3L0R3</accession>
<proteinExistence type="inferred from homology"/>
<feature type="signal peptide" evidence="3">
    <location>
        <begin position="1"/>
        <end position="20"/>
    </location>
</feature>
<dbReference type="PROSITE" id="PS51352">
    <property type="entry name" value="THIOREDOXIN_2"/>
    <property type="match status" value="1"/>
</dbReference>
<name>A0A7S3L0R3_9STRA</name>
<evidence type="ECO:0000259" key="4">
    <source>
        <dbReference type="PROSITE" id="PS51352"/>
    </source>
</evidence>
<evidence type="ECO:0000256" key="2">
    <source>
        <dbReference type="ARBA" id="ARBA00022729"/>
    </source>
</evidence>
<reference evidence="5" key="1">
    <citation type="submission" date="2021-01" db="EMBL/GenBank/DDBJ databases">
        <authorList>
            <person name="Corre E."/>
            <person name="Pelletier E."/>
            <person name="Niang G."/>
            <person name="Scheremetjew M."/>
            <person name="Finn R."/>
            <person name="Kale V."/>
            <person name="Holt S."/>
            <person name="Cochrane G."/>
            <person name="Meng A."/>
            <person name="Brown T."/>
            <person name="Cohen L."/>
        </authorList>
    </citation>
    <scope>NUCLEOTIDE SEQUENCE</scope>
    <source>
        <strain evidence="5">CCMP127</strain>
    </source>
</reference>
<dbReference type="GO" id="GO:0006457">
    <property type="term" value="P:protein folding"/>
    <property type="evidence" value="ECO:0007669"/>
    <property type="project" value="TreeGrafter"/>
</dbReference>
<dbReference type="AlphaFoldDB" id="A0A7S3L0R3"/>
<dbReference type="InterPro" id="IPR051063">
    <property type="entry name" value="PDI"/>
</dbReference>
<dbReference type="CDD" id="cd02961">
    <property type="entry name" value="PDI_a_family"/>
    <property type="match status" value="1"/>
</dbReference>
<dbReference type="InterPro" id="IPR013766">
    <property type="entry name" value="Thioredoxin_domain"/>
</dbReference>
<dbReference type="GO" id="GO:0003756">
    <property type="term" value="F:protein disulfide isomerase activity"/>
    <property type="evidence" value="ECO:0007669"/>
    <property type="project" value="TreeGrafter"/>
</dbReference>
<dbReference type="PANTHER" id="PTHR45672">
    <property type="entry name" value="PROTEIN DISULFIDE-ISOMERASE C17H9.14C-RELATED"/>
    <property type="match status" value="1"/>
</dbReference>
<dbReference type="EMBL" id="HBIM01006086">
    <property type="protein sequence ID" value="CAE0407357.1"/>
    <property type="molecule type" value="Transcribed_RNA"/>
</dbReference>
<sequence length="229" mass="26158">MMVTTLQVLAVALVAQVATATAVVELNDENWLETVHGKSVFIFFDEFENEECRALDDTWEKLAAEWAGHEVGLVGRVDCDSEESEILCEEYGIVSLPLLMFGDPHSPEFYEDHDRSYATLSAFAKKHISKPPCNLKNIDHCGATERKLLTELSQKPRQELEAMEEKAHEKVAEVELKFDAKIADIQAQYAQIVAEFNTELDQVRQDTNYKWIQQVLRHWDEKDEAEGEL</sequence>
<feature type="chain" id="PRO_5030589371" description="Thioredoxin domain-containing protein" evidence="3">
    <location>
        <begin position="21"/>
        <end position="229"/>
    </location>
</feature>
<dbReference type="PANTHER" id="PTHR45672:SF3">
    <property type="entry name" value="THIOREDOXIN DOMAIN-CONTAINING PROTEIN 5"/>
    <property type="match status" value="1"/>
</dbReference>
<comment type="similarity">
    <text evidence="1">Belongs to the protein disulfide isomerase family.</text>
</comment>
<feature type="domain" description="Thioredoxin" evidence="4">
    <location>
        <begin position="9"/>
        <end position="129"/>
    </location>
</feature>